<proteinExistence type="predicted"/>
<gene>
    <name evidence="1" type="ORF">GA0070563_109204</name>
</gene>
<dbReference type="AlphaFoldDB" id="A0A1C4ZSV4"/>
<protein>
    <submittedName>
        <fullName evidence="1">Uncharacterized protein</fullName>
    </submittedName>
</protein>
<sequence>MRGAQLSALAGAPASVDAALDVVAGLDDALVTGLARPGEAQLAALGDLAAALAVTPLGGRVAEAVAKVTAGAPADEHLAALAGARTALLGAAHDALLAAADAALGRERAALPAPPAGPLPAGAAAPLPAAPLPAARSWLTELAITGWRGVGHDLAAAGARPIEASLAVAPLRRLAVLLDGLAGELAASCPVATMPAVPARRWADLWARAVLLAQDDARVADPAAAERVSGRLLVLGVDVHEHATAVQAQVHAVLEPSGGAPPRLVRTAVAATKVDTIVGPALWRLLADHPVLLAALAGRRALEVTDLPLTGGDLWWRDGQARVGEPADPFAAARVLLPAAAAAPTPPLDRHPVAVAEPVLLEGYAVDATGDAVRFTVDGVSVAVDVDRLPTCGPLTPALVAASTACLGLLRWDAGRWTVQPLAVQSTVKRATVVAHTGDWAQGPTDAKVAKAEAKAGDSVAVLRERAGRLLRR</sequence>
<name>A0A1C4ZSV4_9ACTN</name>
<dbReference type="EMBL" id="FMCT01000009">
    <property type="protein sequence ID" value="SCF35874.1"/>
    <property type="molecule type" value="Genomic_DNA"/>
</dbReference>
<keyword evidence="2" id="KW-1185">Reference proteome</keyword>
<accession>A0A1C4ZSV4</accession>
<dbReference type="Proteomes" id="UP000183585">
    <property type="component" value="Unassembled WGS sequence"/>
</dbReference>
<dbReference type="RefSeq" id="WP_074476201.1">
    <property type="nucleotide sequence ID" value="NZ_FMCT01000009.1"/>
</dbReference>
<evidence type="ECO:0000313" key="1">
    <source>
        <dbReference type="EMBL" id="SCF35874.1"/>
    </source>
</evidence>
<organism evidence="1 2">
    <name type="scientific">Micromonospora carbonacea</name>
    <dbReference type="NCBI Taxonomy" id="47853"/>
    <lineage>
        <taxon>Bacteria</taxon>
        <taxon>Bacillati</taxon>
        <taxon>Actinomycetota</taxon>
        <taxon>Actinomycetes</taxon>
        <taxon>Micromonosporales</taxon>
        <taxon>Micromonosporaceae</taxon>
        <taxon>Micromonospora</taxon>
    </lineage>
</organism>
<evidence type="ECO:0000313" key="2">
    <source>
        <dbReference type="Proteomes" id="UP000183585"/>
    </source>
</evidence>
<dbReference type="STRING" id="47853.TK50_15360"/>
<reference evidence="2" key="1">
    <citation type="submission" date="2016-06" db="EMBL/GenBank/DDBJ databases">
        <authorList>
            <person name="Varghese N."/>
            <person name="Submissions Spin"/>
        </authorList>
    </citation>
    <scope>NUCLEOTIDE SEQUENCE [LARGE SCALE GENOMIC DNA]</scope>
    <source>
        <strain evidence="2">DSM 43168</strain>
    </source>
</reference>